<comment type="caution">
    <text evidence="3">The sequence shown here is derived from an EMBL/GenBank/DDBJ whole genome shotgun (WGS) entry which is preliminary data.</text>
</comment>
<evidence type="ECO:0000256" key="2">
    <source>
        <dbReference type="SAM" id="SignalP"/>
    </source>
</evidence>
<reference evidence="3 4" key="1">
    <citation type="submission" date="2016-10" db="EMBL/GenBank/DDBJ databases">
        <title>Genome sequence of the ascomycete fungus Penicillium subrubescens.</title>
        <authorList>
            <person name="De Vries R.P."/>
            <person name="Peng M."/>
            <person name="Dilokpimol A."/>
            <person name="Hilden K."/>
            <person name="Makela M.R."/>
            <person name="Grigoriev I."/>
            <person name="Riley R."/>
            <person name="Granchi Z."/>
        </authorList>
    </citation>
    <scope>NUCLEOTIDE SEQUENCE [LARGE SCALE GENOMIC DNA]</scope>
    <source>
        <strain evidence="3 4">CBS 132785</strain>
    </source>
</reference>
<sequence length="269" mass="30182">MQFILLLPLAAALCAAMVIPDQEAIEALSRNHVHQNKPSSQIVLSEEENPDEATEANPWWKVLAALSKHDLESVLDQNLEHSMRDEELDRRFEYHDLYQEDDGDDDDGDDNDDDDDDGDDDDDDGSGDEHHHSPHCRRPGHGSGHHHKDNGDKRPRCGCPGHGGHDEDGGHDGDGDKDGDDDGDDNPPDECPGHGGHHHGEDRDGHKHRGCHHHHLRHCPGPNHPRHGDDDGNDSPDKCPHHHPHRRLFPRPKKQGHPRRKPSHHHDSL</sequence>
<organism evidence="3 4">
    <name type="scientific">Penicillium subrubescens</name>
    <dbReference type="NCBI Taxonomy" id="1316194"/>
    <lineage>
        <taxon>Eukaryota</taxon>
        <taxon>Fungi</taxon>
        <taxon>Dikarya</taxon>
        <taxon>Ascomycota</taxon>
        <taxon>Pezizomycotina</taxon>
        <taxon>Eurotiomycetes</taxon>
        <taxon>Eurotiomycetidae</taxon>
        <taxon>Eurotiales</taxon>
        <taxon>Aspergillaceae</taxon>
        <taxon>Penicillium</taxon>
    </lineage>
</organism>
<name>A0A1Q5U1J5_9EURO</name>
<feature type="region of interest" description="Disordered" evidence="1">
    <location>
        <begin position="98"/>
        <end position="269"/>
    </location>
</feature>
<feature type="compositionally biased region" description="Basic and acidic residues" evidence="1">
    <location>
        <begin position="163"/>
        <end position="176"/>
    </location>
</feature>
<feature type="compositionally biased region" description="Acidic residues" evidence="1">
    <location>
        <begin position="99"/>
        <end position="126"/>
    </location>
</feature>
<proteinExistence type="predicted"/>
<keyword evidence="4" id="KW-1185">Reference proteome</keyword>
<evidence type="ECO:0000313" key="4">
    <source>
        <dbReference type="Proteomes" id="UP000186955"/>
    </source>
</evidence>
<evidence type="ECO:0000313" key="3">
    <source>
        <dbReference type="EMBL" id="OKP06337.1"/>
    </source>
</evidence>
<dbReference type="EMBL" id="MNBE01000598">
    <property type="protein sequence ID" value="OKP06337.1"/>
    <property type="molecule type" value="Genomic_DNA"/>
</dbReference>
<protein>
    <submittedName>
        <fullName evidence="3">Uncharacterized protein</fullName>
    </submittedName>
</protein>
<feature type="chain" id="PRO_5012072731" evidence="2">
    <location>
        <begin position="17"/>
        <end position="269"/>
    </location>
</feature>
<feature type="compositionally biased region" description="Basic residues" evidence="1">
    <location>
        <begin position="132"/>
        <end position="148"/>
    </location>
</feature>
<keyword evidence="2" id="KW-0732">Signal</keyword>
<feature type="compositionally biased region" description="Basic and acidic residues" evidence="1">
    <location>
        <begin position="226"/>
        <end position="239"/>
    </location>
</feature>
<dbReference type="Proteomes" id="UP000186955">
    <property type="component" value="Unassembled WGS sequence"/>
</dbReference>
<feature type="compositionally biased region" description="Basic residues" evidence="1">
    <location>
        <begin position="206"/>
        <end position="218"/>
    </location>
</feature>
<feature type="signal peptide" evidence="2">
    <location>
        <begin position="1"/>
        <end position="16"/>
    </location>
</feature>
<evidence type="ECO:0000256" key="1">
    <source>
        <dbReference type="SAM" id="MobiDB-lite"/>
    </source>
</evidence>
<gene>
    <name evidence="3" type="ORF">PENSUB_6327</name>
</gene>
<dbReference type="AlphaFoldDB" id="A0A1Q5U1J5"/>
<feature type="compositionally biased region" description="Acidic residues" evidence="1">
    <location>
        <begin position="177"/>
        <end position="188"/>
    </location>
</feature>
<accession>A0A1Q5U1J5</accession>
<feature type="compositionally biased region" description="Basic residues" evidence="1">
    <location>
        <begin position="240"/>
        <end position="269"/>
    </location>
</feature>